<dbReference type="InterPro" id="IPR039246">
    <property type="entry name" value="Flagellar_FlgA"/>
</dbReference>
<comment type="subcellular location">
    <subcellularLocation>
        <location evidence="1 4">Periplasm</location>
    </subcellularLocation>
</comment>
<feature type="signal peptide" evidence="4">
    <location>
        <begin position="1"/>
        <end position="28"/>
    </location>
</feature>
<dbReference type="PANTHER" id="PTHR36307:SF1">
    <property type="entry name" value="FLAGELLA BASAL BODY P-RING FORMATION PROTEIN FLGA"/>
    <property type="match status" value="1"/>
</dbReference>
<dbReference type="GO" id="GO:0042597">
    <property type="term" value="C:periplasmic space"/>
    <property type="evidence" value="ECO:0007669"/>
    <property type="project" value="UniProtKB-SubCell"/>
</dbReference>
<evidence type="ECO:0000256" key="3">
    <source>
        <dbReference type="ARBA" id="ARBA00022764"/>
    </source>
</evidence>
<dbReference type="CDD" id="cd11614">
    <property type="entry name" value="SAF_CpaB_FlgA_like"/>
    <property type="match status" value="1"/>
</dbReference>
<dbReference type="Pfam" id="PF13144">
    <property type="entry name" value="ChapFlgA"/>
    <property type="match status" value="1"/>
</dbReference>
<dbReference type="InterPro" id="IPR013974">
    <property type="entry name" value="SAF"/>
</dbReference>
<dbReference type="Proteomes" id="UP000199377">
    <property type="component" value="Unassembled WGS sequence"/>
</dbReference>
<evidence type="ECO:0000256" key="2">
    <source>
        <dbReference type="ARBA" id="ARBA00022729"/>
    </source>
</evidence>
<keyword evidence="6" id="KW-0282">Flagellum</keyword>
<dbReference type="Gene3D" id="3.90.1210.10">
    <property type="entry name" value="Antifreeze-like/N-acetylneuraminic acid synthase C-terminal domain"/>
    <property type="match status" value="1"/>
</dbReference>
<dbReference type="GO" id="GO:0044780">
    <property type="term" value="P:bacterial-type flagellum assembly"/>
    <property type="evidence" value="ECO:0007669"/>
    <property type="project" value="InterPro"/>
</dbReference>
<keyword evidence="2 4" id="KW-0732">Signal</keyword>
<protein>
    <recommendedName>
        <fullName evidence="4">Flagella basal body P-ring formation protein FlgA</fullName>
    </recommendedName>
</protein>
<evidence type="ECO:0000256" key="1">
    <source>
        <dbReference type="ARBA" id="ARBA00004418"/>
    </source>
</evidence>
<gene>
    <name evidence="6" type="ORF">SAMN05216258_104456</name>
</gene>
<keyword evidence="6" id="KW-0966">Cell projection</keyword>
<keyword evidence="6" id="KW-0969">Cilium</keyword>
<dbReference type="InterPro" id="IPR017585">
    <property type="entry name" value="SAF_FlgA"/>
</dbReference>
<dbReference type="EMBL" id="FOQH01000004">
    <property type="protein sequence ID" value="SFI13642.1"/>
    <property type="molecule type" value="Genomic_DNA"/>
</dbReference>
<reference evidence="6 7" key="1">
    <citation type="submission" date="2016-10" db="EMBL/GenBank/DDBJ databases">
        <authorList>
            <person name="de Groot N.N."/>
        </authorList>
    </citation>
    <scope>NUCLEOTIDE SEQUENCE [LARGE SCALE GENOMIC DNA]</scope>
    <source>
        <strain evidence="6 7">CGMCC 1.11030</strain>
    </source>
</reference>
<sequence>MADPASGPPRRRASLPLAALLWILGAAAAAAQATWGPPGWSPGGVAAGAAEPAVVATRPIPSRTVLTESDVALRPSPFGAGLTDPAEAVGMETRVALYAGRPIRAEDLGPPALVERNALVLLRYQRGALFIAAEGRALDRGAVGDRIRVTNLSSRQTVFGRVAADGAVEVRP</sequence>
<dbReference type="Gene3D" id="2.30.30.760">
    <property type="match status" value="1"/>
</dbReference>
<keyword evidence="3 4" id="KW-0574">Periplasm</keyword>
<organism evidence="6 7">
    <name type="scientific">Albimonas pacifica</name>
    <dbReference type="NCBI Taxonomy" id="1114924"/>
    <lineage>
        <taxon>Bacteria</taxon>
        <taxon>Pseudomonadati</taxon>
        <taxon>Pseudomonadota</taxon>
        <taxon>Alphaproteobacteria</taxon>
        <taxon>Rhodobacterales</taxon>
        <taxon>Paracoccaceae</taxon>
        <taxon>Albimonas</taxon>
    </lineage>
</organism>
<proteinExistence type="inferred from homology"/>
<dbReference type="OrthoDB" id="7619725at2"/>
<feature type="chain" id="PRO_5011331430" description="Flagella basal body P-ring formation protein FlgA" evidence="4">
    <location>
        <begin position="29"/>
        <end position="172"/>
    </location>
</feature>
<dbReference type="PANTHER" id="PTHR36307">
    <property type="entry name" value="FLAGELLA BASAL BODY P-RING FORMATION PROTEIN FLGA"/>
    <property type="match status" value="1"/>
</dbReference>
<dbReference type="AlphaFoldDB" id="A0A1I3FRC9"/>
<dbReference type="NCBIfam" id="TIGR03170">
    <property type="entry name" value="flgA_cterm"/>
    <property type="match status" value="1"/>
</dbReference>
<comment type="function">
    <text evidence="4">Involved in the assembly process of the P-ring formation. It may associate with FlgF on the rod constituting a structure essential for the P-ring assembly or may act as a modulator protein for the P-ring assembly.</text>
</comment>
<accession>A0A1I3FRC9</accession>
<keyword evidence="7" id="KW-1185">Reference proteome</keyword>
<evidence type="ECO:0000313" key="7">
    <source>
        <dbReference type="Proteomes" id="UP000199377"/>
    </source>
</evidence>
<comment type="similarity">
    <text evidence="4">Belongs to the FlgA family.</text>
</comment>
<dbReference type="InterPro" id="IPR036732">
    <property type="entry name" value="AFP_Neu5c_C_sf"/>
</dbReference>
<dbReference type="STRING" id="1114924.SAMN05216258_104456"/>
<evidence type="ECO:0000313" key="6">
    <source>
        <dbReference type="EMBL" id="SFI13642.1"/>
    </source>
</evidence>
<keyword evidence="4" id="KW-1005">Bacterial flagellum biogenesis</keyword>
<evidence type="ECO:0000259" key="5">
    <source>
        <dbReference type="SMART" id="SM00858"/>
    </source>
</evidence>
<dbReference type="SUPFAM" id="SSF51269">
    <property type="entry name" value="AFP III-like domain"/>
    <property type="match status" value="1"/>
</dbReference>
<feature type="domain" description="SAF" evidence="5">
    <location>
        <begin position="51"/>
        <end position="109"/>
    </location>
</feature>
<name>A0A1I3FRC9_9RHOB</name>
<dbReference type="SMART" id="SM00858">
    <property type="entry name" value="SAF"/>
    <property type="match status" value="1"/>
</dbReference>
<dbReference type="RefSeq" id="WP_092859729.1">
    <property type="nucleotide sequence ID" value="NZ_FOQH01000004.1"/>
</dbReference>
<evidence type="ECO:0000256" key="4">
    <source>
        <dbReference type="RuleBase" id="RU362063"/>
    </source>
</evidence>